<dbReference type="AlphaFoldDB" id="L7F3W4"/>
<keyword evidence="2" id="KW-1185">Reference proteome</keyword>
<protein>
    <submittedName>
        <fullName evidence="1">Uncharacterized protein</fullName>
    </submittedName>
</protein>
<proteinExistence type="predicted"/>
<dbReference type="PATRIC" id="fig|698760.3.peg.5146"/>
<evidence type="ECO:0000313" key="1">
    <source>
        <dbReference type="EMBL" id="ELP65824.1"/>
    </source>
</evidence>
<accession>L7F3W4</accession>
<dbReference type="EMBL" id="AEJB01000361">
    <property type="protein sequence ID" value="ELP65824.1"/>
    <property type="molecule type" value="Genomic_DNA"/>
</dbReference>
<comment type="caution">
    <text evidence="1">The sequence shown here is derived from an EMBL/GenBank/DDBJ whole genome shotgun (WGS) entry which is preliminary data.</text>
</comment>
<reference evidence="1 2" key="1">
    <citation type="journal article" date="2011" name="Plasmid">
        <title>Streptomyces turgidiscabies Car8 contains a modular pathogenicity island that shares virulence genes with other actinobacterial plant pathogens.</title>
        <authorList>
            <person name="Huguet-Tapia J.C."/>
            <person name="Badger J.H."/>
            <person name="Loria R."/>
            <person name="Pettis G.S."/>
        </authorList>
    </citation>
    <scope>NUCLEOTIDE SEQUENCE [LARGE SCALE GENOMIC DNA]</scope>
    <source>
        <strain evidence="1 2">Car8</strain>
    </source>
</reference>
<name>L7F3W4_STRT8</name>
<evidence type="ECO:0000313" key="2">
    <source>
        <dbReference type="Proteomes" id="UP000010931"/>
    </source>
</evidence>
<dbReference type="RefSeq" id="WP_006378751.1">
    <property type="nucleotide sequence ID" value="NZ_AEJB01000361.1"/>
</dbReference>
<organism evidence="1 2">
    <name type="scientific">Streptomyces turgidiscabies (strain Car8)</name>
    <dbReference type="NCBI Taxonomy" id="698760"/>
    <lineage>
        <taxon>Bacteria</taxon>
        <taxon>Bacillati</taxon>
        <taxon>Actinomycetota</taxon>
        <taxon>Actinomycetes</taxon>
        <taxon>Kitasatosporales</taxon>
        <taxon>Streptomycetaceae</taxon>
        <taxon>Streptomyces</taxon>
    </lineage>
</organism>
<dbReference type="Proteomes" id="UP000010931">
    <property type="component" value="Unassembled WGS sequence"/>
</dbReference>
<dbReference type="GeneID" id="97407287"/>
<sequence>MSLRRLVIRNQGWPTEASARANPGDDRYLIDDFEDTDAAEMRAGRKIPIVAEVQVRNANNTRWLAEEHLWNFVGTKDMLGTFKSPAAIPHEHLRFYVADMWTGCHNVEAGDRVRIVPGRRSWVVERVETVPYELTTAWTGYVVCKPVFGSDPAIRVAVENLRKKPA</sequence>
<gene>
    <name evidence="1" type="ORF">STRTUCAR8_01608</name>
</gene>